<dbReference type="InterPro" id="IPR044880">
    <property type="entry name" value="NCX_ion-bd_dom_sf"/>
</dbReference>
<evidence type="ECO:0000256" key="5">
    <source>
        <dbReference type="SAM" id="Phobius"/>
    </source>
</evidence>
<keyword evidence="2 5" id="KW-0812">Transmembrane</keyword>
<dbReference type="PANTHER" id="PTHR10846">
    <property type="entry name" value="SODIUM/POTASSIUM/CALCIUM EXCHANGER"/>
    <property type="match status" value="1"/>
</dbReference>
<dbReference type="PANTHER" id="PTHR10846:SF8">
    <property type="entry name" value="INNER MEMBRANE PROTEIN YRBG"/>
    <property type="match status" value="1"/>
</dbReference>
<dbReference type="RefSeq" id="WP_017713523.1">
    <property type="nucleotide sequence ID" value="NZ_KB235941.1"/>
</dbReference>
<dbReference type="Gene3D" id="1.20.1420.30">
    <property type="entry name" value="NCX, central ion-binding region"/>
    <property type="match status" value="2"/>
</dbReference>
<feature type="transmembrane region" description="Helical" evidence="5">
    <location>
        <begin position="242"/>
        <end position="265"/>
    </location>
</feature>
<evidence type="ECO:0000313" key="7">
    <source>
        <dbReference type="EMBL" id="KKJ00989.1"/>
    </source>
</evidence>
<dbReference type="eggNOG" id="COG0530">
    <property type="taxonomic scope" value="Bacteria"/>
</dbReference>
<evidence type="ECO:0000313" key="8">
    <source>
        <dbReference type="Proteomes" id="UP000034681"/>
    </source>
</evidence>
<keyword evidence="4 5" id="KW-0472">Membrane</keyword>
<comment type="caution">
    <text evidence="7">The sequence shown here is derived from an EMBL/GenBank/DDBJ whole genome shotgun (WGS) entry which is preliminary data.</text>
</comment>
<dbReference type="InterPro" id="IPR004837">
    <property type="entry name" value="NaCa_Exmemb"/>
</dbReference>
<evidence type="ECO:0000256" key="4">
    <source>
        <dbReference type="ARBA" id="ARBA00023136"/>
    </source>
</evidence>
<dbReference type="Pfam" id="PF01699">
    <property type="entry name" value="Na_Ca_ex"/>
    <property type="match status" value="2"/>
</dbReference>
<keyword evidence="8" id="KW-1185">Reference proteome</keyword>
<feature type="transmembrane region" description="Helical" evidence="5">
    <location>
        <begin position="70"/>
        <end position="95"/>
    </location>
</feature>
<feature type="transmembrane region" description="Helical" evidence="5">
    <location>
        <begin position="101"/>
        <end position="119"/>
    </location>
</feature>
<accession>A0A0M2Q1Z5</accession>
<feature type="domain" description="Sodium/calcium exchanger membrane region" evidence="6">
    <location>
        <begin position="5"/>
        <end position="145"/>
    </location>
</feature>
<feature type="domain" description="Sodium/calcium exchanger membrane region" evidence="6">
    <location>
        <begin position="180"/>
        <end position="321"/>
    </location>
</feature>
<dbReference type="Proteomes" id="UP000034681">
    <property type="component" value="Unassembled WGS sequence"/>
</dbReference>
<feature type="transmembrane region" description="Helical" evidence="5">
    <location>
        <begin position="170"/>
        <end position="192"/>
    </location>
</feature>
<reference evidence="7" key="1">
    <citation type="submission" date="2012-04" db="EMBL/GenBank/DDBJ databases">
        <authorList>
            <person name="Borisov I.G."/>
            <person name="Ivanikova N.V."/>
            <person name="Pinevich A.V."/>
        </authorList>
    </citation>
    <scope>NUCLEOTIDE SEQUENCE [LARGE SCALE GENOMIC DNA]</scope>
    <source>
        <strain evidence="7">CALU 1027</strain>
    </source>
</reference>
<dbReference type="GO" id="GO:0005886">
    <property type="term" value="C:plasma membrane"/>
    <property type="evidence" value="ECO:0007669"/>
    <property type="project" value="TreeGrafter"/>
</dbReference>
<feature type="transmembrane region" description="Helical" evidence="5">
    <location>
        <begin position="199"/>
        <end position="222"/>
    </location>
</feature>
<proteinExistence type="predicted"/>
<dbReference type="NCBIfam" id="TIGR00367">
    <property type="entry name" value="calcium/sodium antiporter"/>
    <property type="match status" value="1"/>
</dbReference>
<dbReference type="OrthoDB" id="9794225at2"/>
<dbReference type="EMBL" id="AJTX02000002">
    <property type="protein sequence ID" value="KKJ00989.1"/>
    <property type="molecule type" value="Genomic_DNA"/>
</dbReference>
<name>A0A0M2Q1Z5_PROHO</name>
<comment type="subcellular location">
    <subcellularLocation>
        <location evidence="1">Membrane</location>
        <topology evidence="1">Multi-pass membrane protein</topology>
    </subcellularLocation>
</comment>
<feature type="transmembrane region" description="Helical" evidence="5">
    <location>
        <begin position="131"/>
        <end position="150"/>
    </location>
</feature>
<evidence type="ECO:0000256" key="1">
    <source>
        <dbReference type="ARBA" id="ARBA00004141"/>
    </source>
</evidence>
<feature type="transmembrane region" description="Helical" evidence="5">
    <location>
        <begin position="29"/>
        <end position="49"/>
    </location>
</feature>
<dbReference type="STRING" id="317619.GCA_000332315_03294"/>
<dbReference type="GO" id="GO:0005262">
    <property type="term" value="F:calcium channel activity"/>
    <property type="evidence" value="ECO:0007669"/>
    <property type="project" value="TreeGrafter"/>
</dbReference>
<feature type="transmembrane region" description="Helical" evidence="5">
    <location>
        <begin position="277"/>
        <end position="301"/>
    </location>
</feature>
<evidence type="ECO:0000259" key="6">
    <source>
        <dbReference type="Pfam" id="PF01699"/>
    </source>
</evidence>
<sequence length="377" mass="39487">MSFASLIGLVVGLGLLVLGAEVLVKGASRLAAALGLSPLVIGLTIVAYGTSAPELAVSLQSVWNDEAAIAIGNVVGSNIFNVLFILGVSAIITPLVVAQQIIRLDVPIMIGISVLLLLMGLDGTINRWEGLILVAGAVLYTVFLFTQGGAENDTAVQEEYNQEYALLEKLSIPAWVLNLTFVLAGIAILVVGSTLMVNGAIAIAEALGVSRIIIGLTIVALGTSLPELATSVIASLHNERDIAVGNVVGSNIFNILAVVGLASVLSPHGLEIPASVLHFDLPVMIVVALACLPIFCTGNVISRWEGMVFLGYYGAYTTYLILKATQHDALPMFSSMVVWFAIPLTIVTLATVSLRAWRSGSRPVVSPNLSDPPDDQP</sequence>
<dbReference type="AlphaFoldDB" id="A0A0M2Q1Z5"/>
<gene>
    <name evidence="7" type="ORF">PROH_00685</name>
</gene>
<dbReference type="InterPro" id="IPR004481">
    <property type="entry name" value="K/Na/Ca-exchanger"/>
</dbReference>
<keyword evidence="3 5" id="KW-1133">Transmembrane helix</keyword>
<evidence type="ECO:0000256" key="3">
    <source>
        <dbReference type="ARBA" id="ARBA00022989"/>
    </source>
</evidence>
<feature type="transmembrane region" description="Helical" evidence="5">
    <location>
        <begin position="307"/>
        <end position="325"/>
    </location>
</feature>
<evidence type="ECO:0000256" key="2">
    <source>
        <dbReference type="ARBA" id="ARBA00022692"/>
    </source>
</evidence>
<feature type="transmembrane region" description="Helical" evidence="5">
    <location>
        <begin position="337"/>
        <end position="357"/>
    </location>
</feature>
<dbReference type="GO" id="GO:0008273">
    <property type="term" value="F:calcium, potassium:sodium antiporter activity"/>
    <property type="evidence" value="ECO:0007669"/>
    <property type="project" value="TreeGrafter"/>
</dbReference>
<protein>
    <submittedName>
        <fullName evidence="7">Sodium:calcium antiporter</fullName>
    </submittedName>
</protein>
<dbReference type="GO" id="GO:0006874">
    <property type="term" value="P:intracellular calcium ion homeostasis"/>
    <property type="evidence" value="ECO:0007669"/>
    <property type="project" value="TreeGrafter"/>
</dbReference>
<organism evidence="7 8">
    <name type="scientific">Prochlorothrix hollandica PCC 9006 = CALU 1027</name>
    <dbReference type="NCBI Taxonomy" id="317619"/>
    <lineage>
        <taxon>Bacteria</taxon>
        <taxon>Bacillati</taxon>
        <taxon>Cyanobacteriota</taxon>
        <taxon>Cyanophyceae</taxon>
        <taxon>Prochlorotrichales</taxon>
        <taxon>Prochlorotrichaceae</taxon>
        <taxon>Prochlorothrix</taxon>
    </lineage>
</organism>